<keyword evidence="2" id="KW-1185">Reference proteome</keyword>
<accession>K2MJK4</accession>
<protein>
    <submittedName>
        <fullName evidence="1">Uncharacterized protein</fullName>
    </submittedName>
</protein>
<name>K2MJK4_9HYPH</name>
<sequence>MLDMSDLVALGFETALLNTLEQLDGRVLFNRRLDSDDDFQRVAAVAVGPERDVALVFLDHSGTSTSTEAAAGNQRAMAQEAIEEARKITDV</sequence>
<proteinExistence type="predicted"/>
<evidence type="ECO:0000313" key="2">
    <source>
        <dbReference type="Proteomes" id="UP000006786"/>
    </source>
</evidence>
<comment type="caution">
    <text evidence="1">The sequence shown here is derived from an EMBL/GenBank/DDBJ whole genome shotgun (WGS) entry which is preliminary data.</text>
</comment>
<evidence type="ECO:0000313" key="1">
    <source>
        <dbReference type="EMBL" id="EKF17357.1"/>
    </source>
</evidence>
<dbReference type="EMBL" id="AMRM01000025">
    <property type="protein sequence ID" value="EKF17357.1"/>
    <property type="molecule type" value="Genomic_DNA"/>
</dbReference>
<reference evidence="1 2" key="1">
    <citation type="journal article" date="2012" name="J. Bacteriol.">
        <title>Genome Sequence of Nitratireductor pacificus Type Strain pht-3B.</title>
        <authorList>
            <person name="Lai Q."/>
            <person name="Li G."/>
            <person name="Shao Z."/>
        </authorList>
    </citation>
    <scope>NUCLEOTIDE SEQUENCE [LARGE SCALE GENOMIC DNA]</scope>
    <source>
        <strain evidence="2">pht-3B</strain>
    </source>
</reference>
<organism evidence="1 2">
    <name type="scientific">Nitratireductor pacificus pht-3B</name>
    <dbReference type="NCBI Taxonomy" id="391937"/>
    <lineage>
        <taxon>Bacteria</taxon>
        <taxon>Pseudomonadati</taxon>
        <taxon>Pseudomonadota</taxon>
        <taxon>Alphaproteobacteria</taxon>
        <taxon>Hyphomicrobiales</taxon>
        <taxon>Phyllobacteriaceae</taxon>
        <taxon>Nitratireductor</taxon>
    </lineage>
</organism>
<gene>
    <name evidence="1" type="ORF">NA2_18285</name>
</gene>
<dbReference type="AlphaFoldDB" id="K2MJK4"/>
<dbReference type="PATRIC" id="fig|391937.3.peg.3757"/>
<dbReference type="Proteomes" id="UP000006786">
    <property type="component" value="Unassembled WGS sequence"/>
</dbReference>